<evidence type="ECO:0000313" key="2">
    <source>
        <dbReference type="EMBL" id="CAH3163071.1"/>
    </source>
</evidence>
<proteinExistence type="predicted"/>
<keyword evidence="3" id="KW-1185">Reference proteome</keyword>
<comment type="caution">
    <text evidence="2">The sequence shown here is derived from an EMBL/GenBank/DDBJ whole genome shotgun (WGS) entry which is preliminary data.</text>
</comment>
<accession>A0ABN8QJE5</accession>
<feature type="coiled-coil region" evidence="1">
    <location>
        <begin position="129"/>
        <end position="156"/>
    </location>
</feature>
<reference evidence="2 3" key="1">
    <citation type="submission" date="2022-05" db="EMBL/GenBank/DDBJ databases">
        <authorList>
            <consortium name="Genoscope - CEA"/>
            <person name="William W."/>
        </authorList>
    </citation>
    <scope>NUCLEOTIDE SEQUENCE [LARGE SCALE GENOMIC DNA]</scope>
</reference>
<keyword evidence="1" id="KW-0175">Coiled coil</keyword>
<protein>
    <submittedName>
        <fullName evidence="2">Uncharacterized protein</fullName>
    </submittedName>
</protein>
<name>A0ABN8QJE5_9CNID</name>
<evidence type="ECO:0000256" key="1">
    <source>
        <dbReference type="SAM" id="Coils"/>
    </source>
</evidence>
<evidence type="ECO:0000313" key="3">
    <source>
        <dbReference type="Proteomes" id="UP001159405"/>
    </source>
</evidence>
<dbReference type="EMBL" id="CALNXK010000125">
    <property type="protein sequence ID" value="CAH3163071.1"/>
    <property type="molecule type" value="Genomic_DNA"/>
</dbReference>
<organism evidence="2 3">
    <name type="scientific">Porites lobata</name>
    <dbReference type="NCBI Taxonomy" id="104759"/>
    <lineage>
        <taxon>Eukaryota</taxon>
        <taxon>Metazoa</taxon>
        <taxon>Cnidaria</taxon>
        <taxon>Anthozoa</taxon>
        <taxon>Hexacorallia</taxon>
        <taxon>Scleractinia</taxon>
        <taxon>Fungiina</taxon>
        <taxon>Poritidae</taxon>
        <taxon>Porites</taxon>
    </lineage>
</organism>
<sequence>MESRKSIEDFLREVDEDILIYAGELRSNGFMSAASTKYLTENDLAGIPEGHKRLILNMKDSLQKNATLWRKNLPKQLKKEKCWKIITEESKRLNCHYRNHTVRSCQTEKYESEFFCGELTRHPDEKMKLQEQKNKIRALETSATKLEQELRSWDAALIECRGQENSLLRRTNALDLKLFQNMTLP</sequence>
<gene>
    <name evidence="2" type="ORF">PLOB_00005581</name>
</gene>
<dbReference type="Proteomes" id="UP001159405">
    <property type="component" value="Unassembled WGS sequence"/>
</dbReference>